<evidence type="ECO:0000256" key="5">
    <source>
        <dbReference type="ARBA" id="ARBA00022679"/>
    </source>
</evidence>
<protein>
    <recommendedName>
        <fullName evidence="7">Aspartate aminotransferase, mitochondrial</fullName>
        <ecNumber evidence="3">2.6.1.1</ecNumber>
    </recommendedName>
    <alternativeName>
        <fullName evidence="8">Kynurenine aminotransferase 4</fullName>
    </alternativeName>
    <alternativeName>
        <fullName evidence="11">Kynurenine aminotransferase IV</fullName>
    </alternativeName>
    <alternativeName>
        <fullName evidence="10">Kynurenine--oxoglutarate transaminase 4</fullName>
    </alternativeName>
    <alternativeName>
        <fullName evidence="9">Kynurenine--oxoglutarate transaminase IV</fullName>
    </alternativeName>
</protein>
<evidence type="ECO:0000256" key="9">
    <source>
        <dbReference type="ARBA" id="ARBA00041746"/>
    </source>
</evidence>
<dbReference type="Gene3D" id="3.40.640.10">
    <property type="entry name" value="Type I PLP-dependent aspartate aminotransferase-like (Major domain)"/>
    <property type="match status" value="1"/>
</dbReference>
<comment type="cofactor">
    <cofactor evidence="1">
        <name>pyridoxal 5'-phosphate</name>
        <dbReference type="ChEBI" id="CHEBI:597326"/>
    </cofactor>
</comment>
<evidence type="ECO:0000259" key="12">
    <source>
        <dbReference type="Pfam" id="PF00155"/>
    </source>
</evidence>
<feature type="domain" description="Aminotransferase class I/classII large" evidence="12">
    <location>
        <begin position="95"/>
        <end position="156"/>
    </location>
</feature>
<evidence type="ECO:0000256" key="8">
    <source>
        <dbReference type="ARBA" id="ARBA00041257"/>
    </source>
</evidence>
<accession>A0A7T8KER6</accession>
<dbReference type="InterPro" id="IPR004839">
    <property type="entry name" value="Aminotransferase_I/II_large"/>
</dbReference>
<sequence length="157" mass="18078">MSLFAEVSAAPPIEVFKLSKDFREDPSDKKKMTQKLMEDTQKDLINHDISPFWAWTPFPRRRLECFSERIPRPLLKGVHLGFSPFRGRARFEMERTERFLCFHAYLGNHNSIFLRSGFTEARVQGFDFDGMIEDLKAAPANAVIILHAVAHNPTGII</sequence>
<dbReference type="Pfam" id="PF00155">
    <property type="entry name" value="Aminotran_1_2"/>
    <property type="match status" value="1"/>
</dbReference>
<comment type="subunit">
    <text evidence="2">Homodimer.</text>
</comment>
<dbReference type="InterPro" id="IPR015421">
    <property type="entry name" value="PyrdxlP-dep_Trfase_major"/>
</dbReference>
<evidence type="ECO:0000256" key="1">
    <source>
        <dbReference type="ARBA" id="ARBA00001933"/>
    </source>
</evidence>
<dbReference type="InterPro" id="IPR015424">
    <property type="entry name" value="PyrdxlP-dep_Trfase"/>
</dbReference>
<dbReference type="GO" id="GO:0030170">
    <property type="term" value="F:pyridoxal phosphate binding"/>
    <property type="evidence" value="ECO:0007669"/>
    <property type="project" value="InterPro"/>
</dbReference>
<dbReference type="EMBL" id="CP045894">
    <property type="protein sequence ID" value="QQP54506.1"/>
    <property type="molecule type" value="Genomic_DNA"/>
</dbReference>
<evidence type="ECO:0000256" key="7">
    <source>
        <dbReference type="ARBA" id="ARBA00040891"/>
    </source>
</evidence>
<proteinExistence type="predicted"/>
<gene>
    <name evidence="13" type="ORF">FKW44_007356</name>
</gene>
<keyword evidence="4 13" id="KW-0032">Aminotransferase</keyword>
<dbReference type="SUPFAM" id="SSF53383">
    <property type="entry name" value="PLP-dependent transferases"/>
    <property type="match status" value="1"/>
</dbReference>
<dbReference type="OrthoDB" id="6752799at2759"/>
<evidence type="ECO:0000256" key="10">
    <source>
        <dbReference type="ARBA" id="ARBA00042867"/>
    </source>
</evidence>
<evidence type="ECO:0000256" key="6">
    <source>
        <dbReference type="ARBA" id="ARBA00022898"/>
    </source>
</evidence>
<dbReference type="GO" id="GO:0004069">
    <property type="term" value="F:L-aspartate:2-oxoglutarate aminotransferase activity"/>
    <property type="evidence" value="ECO:0007669"/>
    <property type="project" value="UniProtKB-EC"/>
</dbReference>
<dbReference type="AlphaFoldDB" id="A0A7T8KER6"/>
<dbReference type="EC" id="2.6.1.1" evidence="3"/>
<dbReference type="InterPro" id="IPR000796">
    <property type="entry name" value="Asp_trans"/>
</dbReference>
<dbReference type="Proteomes" id="UP000595437">
    <property type="component" value="Chromosome 5"/>
</dbReference>
<evidence type="ECO:0000256" key="2">
    <source>
        <dbReference type="ARBA" id="ARBA00011738"/>
    </source>
</evidence>
<organism evidence="13 14">
    <name type="scientific">Caligus rogercresseyi</name>
    <name type="common">Sea louse</name>
    <dbReference type="NCBI Taxonomy" id="217165"/>
    <lineage>
        <taxon>Eukaryota</taxon>
        <taxon>Metazoa</taxon>
        <taxon>Ecdysozoa</taxon>
        <taxon>Arthropoda</taxon>
        <taxon>Crustacea</taxon>
        <taxon>Multicrustacea</taxon>
        <taxon>Hexanauplia</taxon>
        <taxon>Copepoda</taxon>
        <taxon>Siphonostomatoida</taxon>
        <taxon>Caligidae</taxon>
        <taxon>Caligus</taxon>
    </lineage>
</organism>
<dbReference type="PANTHER" id="PTHR11879:SF22">
    <property type="entry name" value="ASPARTATE AMINOTRANSFERASE, MITOCHONDRIAL"/>
    <property type="match status" value="1"/>
</dbReference>
<evidence type="ECO:0000313" key="13">
    <source>
        <dbReference type="EMBL" id="QQP54506.1"/>
    </source>
</evidence>
<evidence type="ECO:0000313" key="14">
    <source>
        <dbReference type="Proteomes" id="UP000595437"/>
    </source>
</evidence>
<reference evidence="14" key="1">
    <citation type="submission" date="2021-01" db="EMBL/GenBank/DDBJ databases">
        <title>Caligus Genome Assembly.</title>
        <authorList>
            <person name="Gallardo-Escarate C."/>
        </authorList>
    </citation>
    <scope>NUCLEOTIDE SEQUENCE [LARGE SCALE GENOMIC DNA]</scope>
</reference>
<dbReference type="PANTHER" id="PTHR11879">
    <property type="entry name" value="ASPARTATE AMINOTRANSFERASE"/>
    <property type="match status" value="1"/>
</dbReference>
<evidence type="ECO:0000256" key="3">
    <source>
        <dbReference type="ARBA" id="ARBA00012753"/>
    </source>
</evidence>
<keyword evidence="14" id="KW-1185">Reference proteome</keyword>
<name>A0A7T8KER6_CALRO</name>
<evidence type="ECO:0000256" key="11">
    <source>
        <dbReference type="ARBA" id="ARBA00042891"/>
    </source>
</evidence>
<keyword evidence="6" id="KW-0663">Pyridoxal phosphate</keyword>
<dbReference type="GO" id="GO:0006520">
    <property type="term" value="P:amino acid metabolic process"/>
    <property type="evidence" value="ECO:0007669"/>
    <property type="project" value="InterPro"/>
</dbReference>
<keyword evidence="5 13" id="KW-0808">Transferase</keyword>
<evidence type="ECO:0000256" key="4">
    <source>
        <dbReference type="ARBA" id="ARBA00022576"/>
    </source>
</evidence>